<keyword evidence="3" id="KW-1185">Reference proteome</keyword>
<dbReference type="InterPro" id="IPR044730">
    <property type="entry name" value="RNase_H-like_dom_plant"/>
</dbReference>
<evidence type="ECO:0000313" key="3">
    <source>
        <dbReference type="Proteomes" id="UP001165190"/>
    </source>
</evidence>
<organism evidence="2 3">
    <name type="scientific">Hibiscus trionum</name>
    <name type="common">Flower of an hour</name>
    <dbReference type="NCBI Taxonomy" id="183268"/>
    <lineage>
        <taxon>Eukaryota</taxon>
        <taxon>Viridiplantae</taxon>
        <taxon>Streptophyta</taxon>
        <taxon>Embryophyta</taxon>
        <taxon>Tracheophyta</taxon>
        <taxon>Spermatophyta</taxon>
        <taxon>Magnoliopsida</taxon>
        <taxon>eudicotyledons</taxon>
        <taxon>Gunneridae</taxon>
        <taxon>Pentapetalae</taxon>
        <taxon>rosids</taxon>
        <taxon>malvids</taxon>
        <taxon>Malvales</taxon>
        <taxon>Malvaceae</taxon>
        <taxon>Malvoideae</taxon>
        <taxon>Hibiscus</taxon>
    </lineage>
</organism>
<dbReference type="GO" id="GO:0003676">
    <property type="term" value="F:nucleic acid binding"/>
    <property type="evidence" value="ECO:0007669"/>
    <property type="project" value="InterPro"/>
</dbReference>
<dbReference type="Pfam" id="PF03372">
    <property type="entry name" value="Exo_endo_phos"/>
    <property type="match status" value="1"/>
</dbReference>
<evidence type="ECO:0000313" key="2">
    <source>
        <dbReference type="EMBL" id="GMI84947.1"/>
    </source>
</evidence>
<dbReference type="GO" id="GO:0004523">
    <property type="term" value="F:RNA-DNA hybrid ribonuclease activity"/>
    <property type="evidence" value="ECO:0007669"/>
    <property type="project" value="InterPro"/>
</dbReference>
<dbReference type="InterPro" id="IPR005135">
    <property type="entry name" value="Endo/exonuclease/phosphatase"/>
</dbReference>
<evidence type="ECO:0000259" key="1">
    <source>
        <dbReference type="PROSITE" id="PS50878"/>
    </source>
</evidence>
<dbReference type="Pfam" id="PF13456">
    <property type="entry name" value="RVT_3"/>
    <property type="match status" value="1"/>
</dbReference>
<dbReference type="InterPro" id="IPR036397">
    <property type="entry name" value="RNaseH_sf"/>
</dbReference>
<dbReference type="PROSITE" id="PS50878">
    <property type="entry name" value="RT_POL"/>
    <property type="match status" value="1"/>
</dbReference>
<dbReference type="PANTHER" id="PTHR33116">
    <property type="entry name" value="REVERSE TRANSCRIPTASE ZINC-BINDING DOMAIN-CONTAINING PROTEIN-RELATED-RELATED"/>
    <property type="match status" value="1"/>
</dbReference>
<reference evidence="2" key="1">
    <citation type="submission" date="2023-05" db="EMBL/GenBank/DDBJ databases">
        <title>Genome and transcriptome analyses reveal genes involved in the formation of fine ridges on petal epidermal cells in Hibiscus trionum.</title>
        <authorList>
            <person name="Koshimizu S."/>
            <person name="Masuda S."/>
            <person name="Ishii T."/>
            <person name="Shirasu K."/>
            <person name="Hoshino A."/>
            <person name="Arita M."/>
        </authorList>
    </citation>
    <scope>NUCLEOTIDE SEQUENCE</scope>
    <source>
        <strain evidence="2">Hamamatsu line</strain>
    </source>
</reference>
<dbReference type="Gene3D" id="3.30.420.10">
    <property type="entry name" value="Ribonuclease H-like superfamily/Ribonuclease H"/>
    <property type="match status" value="1"/>
</dbReference>
<dbReference type="Pfam" id="PF13966">
    <property type="entry name" value="zf-RVT"/>
    <property type="match status" value="1"/>
</dbReference>
<dbReference type="InterPro" id="IPR002156">
    <property type="entry name" value="RNaseH_domain"/>
</dbReference>
<dbReference type="InterPro" id="IPR012337">
    <property type="entry name" value="RNaseH-like_sf"/>
</dbReference>
<protein>
    <recommendedName>
        <fullName evidence="1">Reverse transcriptase domain-containing protein</fullName>
    </recommendedName>
</protein>
<accession>A0A9W7M0I8</accession>
<gene>
    <name evidence="2" type="ORF">HRI_002164000</name>
</gene>
<dbReference type="InterPro" id="IPR043502">
    <property type="entry name" value="DNA/RNA_pol_sf"/>
</dbReference>
<dbReference type="SUPFAM" id="SSF56672">
    <property type="entry name" value="DNA/RNA polymerases"/>
    <property type="match status" value="1"/>
</dbReference>
<dbReference type="InterPro" id="IPR026960">
    <property type="entry name" value="RVT-Znf"/>
</dbReference>
<dbReference type="CDD" id="cd01650">
    <property type="entry name" value="RT_nLTR_like"/>
    <property type="match status" value="1"/>
</dbReference>
<dbReference type="InterPro" id="IPR000477">
    <property type="entry name" value="RT_dom"/>
</dbReference>
<dbReference type="SUPFAM" id="SSF56219">
    <property type="entry name" value="DNase I-like"/>
    <property type="match status" value="1"/>
</dbReference>
<dbReference type="SUPFAM" id="SSF53098">
    <property type="entry name" value="Ribonuclease H-like"/>
    <property type="match status" value="1"/>
</dbReference>
<dbReference type="InterPro" id="IPR036691">
    <property type="entry name" value="Endo/exonu/phosph_ase_sf"/>
</dbReference>
<dbReference type="Gene3D" id="3.60.10.10">
    <property type="entry name" value="Endonuclease/exonuclease/phosphatase"/>
    <property type="match status" value="1"/>
</dbReference>
<dbReference type="Pfam" id="PF00078">
    <property type="entry name" value="RVT_1"/>
    <property type="match status" value="1"/>
</dbReference>
<feature type="domain" description="Reverse transcriptase" evidence="1">
    <location>
        <begin position="476"/>
        <end position="758"/>
    </location>
</feature>
<name>A0A9W7M0I8_HIBTR</name>
<dbReference type="CDD" id="cd06222">
    <property type="entry name" value="RNase_H_like"/>
    <property type="match status" value="1"/>
</dbReference>
<proteinExistence type="predicted"/>
<dbReference type="OrthoDB" id="428918at2759"/>
<dbReference type="Proteomes" id="UP001165190">
    <property type="component" value="Unassembled WGS sequence"/>
</dbReference>
<dbReference type="EMBL" id="BSYR01000020">
    <property type="protein sequence ID" value="GMI84947.1"/>
    <property type="molecule type" value="Genomic_DNA"/>
</dbReference>
<comment type="caution">
    <text evidence="2">The sequence shown here is derived from an EMBL/GenBank/DDBJ whole genome shotgun (WGS) entry which is preliminary data.</text>
</comment>
<dbReference type="PANTHER" id="PTHR33116:SF86">
    <property type="entry name" value="REVERSE TRANSCRIPTASE DOMAIN-CONTAINING PROTEIN"/>
    <property type="match status" value="1"/>
</dbReference>
<sequence>MKVITWNVRGLGKPRAVNRLKNTLRGINPHVLFLIETKLDVRRMERVRHRCGFRFGIDVGANGSKGGLSLGWKPDCNVTLSSYSLHHIDVIIKEDDVEPWRFTGFYGNPIESERANSWNLLRRLSTQHDMPWLVAGDFNEIMYSFEKMGRRIRPERNMLHFRDALNDCELGDLGFTGAWFTWERGNFANTNVRERLDRALATPRWWNAHPLYCVKHLVHSTSDHCPVLIDTLGHATAHSRQPVSLFKFDAHWVLEEEVEGLIKDVWEESDSVLHKLAKLGSTLSSWSKDKKHTTRASKKALLSRLQELSSSDPDDDNLQELIEVKLGLNLEADKDELFWEQRARSNWLSHGDSNTTFFHKFASCRQKKNHVPGLFDAAGGWITSDNELLRMATSYFSDLFTTSLPNDASLLLDNVQPKISNATNARLLQPFTVEEVWFAIKNMAPMKASGVDGYPALFYQKYWHIIGSDISAFCLSILNGSSSIREINDTLLVLIPKTKKPENMSHFRPISLCNVIYKIVAKVLAIRFSSTLDSCIDECQGAFIPTRQISDNILIAYEILHTMKNKRAGKHGSFAFKADLSKAYDRVEWPFLEKMLLKLGYDERWVQLLMGCISTVSYSVAFNGVVGEKFLPSRGLRQGCPLSPYLFLVCVEGLSILLNRAMHNRNLRGVTIGRGRLEIGHLFFADDSICFASASVESAVVLKDLLTQFGNVSGQCVNYDKSLLFFSTNVPTTTQLAIGNTLGVRIASNPERYLGLPTMVGRQKREAFSYYVDRVNKKSNTYSTKFLSMGGKATLIRSVLQAIPVYAMQCFLLPSSLCKALEQSMAKFWWRTAGTSKGIHWTSWNQLAYSKQEGGMGFRDLGQFNVALLAKQCWKLIKHPDSLLARVLKARYYPSTDFLHANLCSNPSYTWRSLWSARGLLETGLTWRIGNGESVNIWNDSWIPNEGDGRLRADVINIHYSKVADLIDAPAKCWKLDVLHRLFPDSLVSTISEIPLANSYQSDTLVWRHDNAGVYTVKSGYKCLRRNPTTPSGTPPLSMKQFYSHMWSLHVPEKIKIAMWRTVNNFLPTYENLQSRNLHTPNGCRFCCSSREGIEHLIRECWYSTAILEAQGISLPISTSILPWKEWITNAYNSLSDTDKKSFVVSCWAIWYARNKVVHENQPTTVEEAVAFIQAYIREHDNLHNAVQPTPSPRTQQWTAPHGNLIKANFDAAYCVQSKVSVSGVICRDNAGLIMRACTIKHQHVANVFLAEALACRDAVNFAKDLGLTRAIFEGDSLTIINKLNSSSADLSPLRVVIEDIKSAIGDLHEATFCHIRREGNMAAHTLAQHGRGSDTPAFWIEEAPVATTLIVERDRQYIQNSQ</sequence>